<feature type="domain" description="DUF2383" evidence="1">
    <location>
        <begin position="15"/>
        <end position="120"/>
    </location>
</feature>
<dbReference type="SUPFAM" id="SSF47240">
    <property type="entry name" value="Ferritin-like"/>
    <property type="match status" value="1"/>
</dbReference>
<evidence type="ECO:0000313" key="3">
    <source>
        <dbReference type="Proteomes" id="UP000023430"/>
    </source>
</evidence>
<dbReference type="RefSeq" id="WP_043771722.1">
    <property type="nucleotide sequence ID" value="NZ_JAME01000018.1"/>
</dbReference>
<organism evidence="2 3">
    <name type="scientific">Roseivivax isoporae LMG 25204</name>
    <dbReference type="NCBI Taxonomy" id="1449351"/>
    <lineage>
        <taxon>Bacteria</taxon>
        <taxon>Pseudomonadati</taxon>
        <taxon>Pseudomonadota</taxon>
        <taxon>Alphaproteobacteria</taxon>
        <taxon>Rhodobacterales</taxon>
        <taxon>Roseobacteraceae</taxon>
        <taxon>Roseivivax</taxon>
    </lineage>
</organism>
<dbReference type="STRING" id="1449351.RISW2_06290"/>
<keyword evidence="3" id="KW-1185">Reference proteome</keyword>
<reference evidence="2 3" key="1">
    <citation type="submission" date="2014-01" db="EMBL/GenBank/DDBJ databases">
        <title>Roseivivax isoporae LMG 25204 Genome Sequencing.</title>
        <authorList>
            <person name="Lai Q."/>
            <person name="Li G."/>
            <person name="Shao Z."/>
        </authorList>
    </citation>
    <scope>NUCLEOTIDE SEQUENCE [LARGE SCALE GENOMIC DNA]</scope>
    <source>
        <strain evidence="2 3">LMG 25204</strain>
    </source>
</reference>
<comment type="caution">
    <text evidence="2">The sequence shown here is derived from an EMBL/GenBank/DDBJ whole genome shotgun (WGS) entry which is preliminary data.</text>
</comment>
<evidence type="ECO:0000259" key="1">
    <source>
        <dbReference type="Pfam" id="PF09537"/>
    </source>
</evidence>
<accession>X7F707</accession>
<dbReference type="PATRIC" id="fig|1449351.3.peg.2557"/>
<proteinExistence type="predicted"/>
<dbReference type="Proteomes" id="UP000023430">
    <property type="component" value="Unassembled WGS sequence"/>
</dbReference>
<gene>
    <name evidence="2" type="ORF">RISW2_06290</name>
</gene>
<dbReference type="InterPro" id="IPR019052">
    <property type="entry name" value="DUF2383"/>
</dbReference>
<dbReference type="eggNOG" id="ENOG5032WZ2">
    <property type="taxonomic scope" value="Bacteria"/>
</dbReference>
<name>X7F707_9RHOB</name>
<evidence type="ECO:0000313" key="2">
    <source>
        <dbReference type="EMBL" id="ETX28493.1"/>
    </source>
</evidence>
<dbReference type="OrthoDB" id="7857789at2"/>
<dbReference type="InterPro" id="IPR012347">
    <property type="entry name" value="Ferritin-like"/>
</dbReference>
<dbReference type="Pfam" id="PF09537">
    <property type="entry name" value="DUF2383"/>
    <property type="match status" value="1"/>
</dbReference>
<sequence>MTDTTHTTPAAGVQIDAVQDLLSRIVDARAGFDTMVERAEPEFRAVALKFRETHHQHAERTAAIITALGGEADTSGSLMSTVNRTVVSLRALFDEIDEDVMDNVRDGERHVIEAFDEAIASMGNDRYREELVAMRGELDTLLLETAHLD</sequence>
<dbReference type="InterPro" id="IPR009078">
    <property type="entry name" value="Ferritin-like_SF"/>
</dbReference>
<protein>
    <recommendedName>
        <fullName evidence="1">DUF2383 domain-containing protein</fullName>
    </recommendedName>
</protein>
<dbReference type="AlphaFoldDB" id="X7F707"/>
<dbReference type="EMBL" id="JAME01000018">
    <property type="protein sequence ID" value="ETX28493.1"/>
    <property type="molecule type" value="Genomic_DNA"/>
</dbReference>
<dbReference type="Gene3D" id="1.20.1260.10">
    <property type="match status" value="1"/>
</dbReference>